<comment type="similarity">
    <text evidence="1">Belongs to the 'GDXG' lipolytic enzyme family.</text>
</comment>
<dbReference type="PANTHER" id="PTHR23025">
    <property type="entry name" value="TRIACYLGLYCEROL LIPASE"/>
    <property type="match status" value="1"/>
</dbReference>
<dbReference type="InterPro" id="IPR002168">
    <property type="entry name" value="Lipase_GDXG_HIS_AS"/>
</dbReference>
<dbReference type="InterPro" id="IPR029058">
    <property type="entry name" value="AB_hydrolase_fold"/>
</dbReference>
<evidence type="ECO:0000259" key="3">
    <source>
        <dbReference type="Pfam" id="PF07859"/>
    </source>
</evidence>
<organism evidence="4 5">
    <name type="scientific">Sphingomonas oligophenolica</name>
    <dbReference type="NCBI Taxonomy" id="301154"/>
    <lineage>
        <taxon>Bacteria</taxon>
        <taxon>Pseudomonadati</taxon>
        <taxon>Pseudomonadota</taxon>
        <taxon>Alphaproteobacteria</taxon>
        <taxon>Sphingomonadales</taxon>
        <taxon>Sphingomonadaceae</taxon>
        <taxon>Sphingomonas</taxon>
    </lineage>
</organism>
<proteinExistence type="inferred from homology"/>
<dbReference type="EMBL" id="JBDIME010000023">
    <property type="protein sequence ID" value="MEN2792087.1"/>
    <property type="molecule type" value="Genomic_DNA"/>
</dbReference>
<dbReference type="SUPFAM" id="SSF53474">
    <property type="entry name" value="alpha/beta-Hydrolases"/>
    <property type="match status" value="1"/>
</dbReference>
<evidence type="ECO:0000313" key="4">
    <source>
        <dbReference type="EMBL" id="MEN2792087.1"/>
    </source>
</evidence>
<dbReference type="GO" id="GO:0016787">
    <property type="term" value="F:hydrolase activity"/>
    <property type="evidence" value="ECO:0007669"/>
    <property type="project" value="UniProtKB-KW"/>
</dbReference>
<reference evidence="4 5" key="1">
    <citation type="submission" date="2024-05" db="EMBL/GenBank/DDBJ databases">
        <authorList>
            <person name="Liu Q."/>
            <person name="Xin Y.-H."/>
        </authorList>
    </citation>
    <scope>NUCLEOTIDE SEQUENCE [LARGE SCALE GENOMIC DNA]</scope>
    <source>
        <strain evidence="4 5">CGMCC 1.10181</strain>
    </source>
</reference>
<comment type="caution">
    <text evidence="4">The sequence shown here is derived from an EMBL/GenBank/DDBJ whole genome shotgun (WGS) entry which is preliminary data.</text>
</comment>
<dbReference type="Proteomes" id="UP001419910">
    <property type="component" value="Unassembled WGS sequence"/>
</dbReference>
<keyword evidence="2 4" id="KW-0378">Hydrolase</keyword>
<feature type="domain" description="Alpha/beta hydrolase fold-3" evidence="3">
    <location>
        <begin position="84"/>
        <end position="290"/>
    </location>
</feature>
<dbReference type="PROSITE" id="PS01173">
    <property type="entry name" value="LIPASE_GDXG_HIS"/>
    <property type="match status" value="1"/>
</dbReference>
<keyword evidence="5" id="KW-1185">Reference proteome</keyword>
<protein>
    <submittedName>
        <fullName evidence="4">Alpha/beta hydrolase</fullName>
    </submittedName>
</protein>
<evidence type="ECO:0000256" key="1">
    <source>
        <dbReference type="ARBA" id="ARBA00010515"/>
    </source>
</evidence>
<gene>
    <name evidence="4" type="ORF">ABC974_20830</name>
</gene>
<dbReference type="PANTHER" id="PTHR23025:SF3">
    <property type="entry name" value="HORMONE-SENSITIVE LIPASE"/>
    <property type="match status" value="1"/>
</dbReference>
<evidence type="ECO:0000256" key="2">
    <source>
        <dbReference type="ARBA" id="ARBA00022801"/>
    </source>
</evidence>
<accession>A0ABU9Y8F6</accession>
<dbReference type="InterPro" id="IPR013094">
    <property type="entry name" value="AB_hydrolase_3"/>
</dbReference>
<dbReference type="Pfam" id="PF07859">
    <property type="entry name" value="Abhydrolase_3"/>
    <property type="match status" value="1"/>
</dbReference>
<dbReference type="RefSeq" id="WP_343890155.1">
    <property type="nucleotide sequence ID" value="NZ_BAAAEH010000029.1"/>
</dbReference>
<name>A0ABU9Y8F6_9SPHN</name>
<dbReference type="Gene3D" id="3.40.50.1820">
    <property type="entry name" value="alpha/beta hydrolase"/>
    <property type="match status" value="1"/>
</dbReference>
<sequence length="316" mass="34185">MPSTIDPDLLPFVDALNEAWAEFPNLDRLPLAEQRAAAEQVRRRWTLGGPVMRRREDLTAPGPGRAVPIRLMSAADPGGLAPVFVYLHGGGFTTFSLDTHDRIMREYAARSGATVIGVDYALSPEQRFPTALHEVMAVLDWVTKTGQAQGIDPTRVAIGGDSAGANLALSACLMRRDEGNAPLSALLLAYGFFDDDFTGESHRDHGGPGKLLTSTELGRYLDNYLGPAPYPDDPLALPARAALHDLPPSFHIVAECDPLADSDRRIAERMAGAGNMVRCKIYRGATHSFLEAVSIAPIAERAVAESAAWLVERFSR</sequence>
<evidence type="ECO:0000313" key="5">
    <source>
        <dbReference type="Proteomes" id="UP001419910"/>
    </source>
</evidence>